<proteinExistence type="predicted"/>
<dbReference type="PANTHER" id="PTHR39179:SF1">
    <property type="entry name" value="SPORE COAT PROTEIN I"/>
    <property type="match status" value="1"/>
</dbReference>
<dbReference type="SUPFAM" id="SSF56112">
    <property type="entry name" value="Protein kinase-like (PK-like)"/>
    <property type="match status" value="1"/>
</dbReference>
<feature type="domain" description="Aminoglycoside phosphotransferase" evidence="1">
    <location>
        <begin position="34"/>
        <end position="262"/>
    </location>
</feature>
<dbReference type="Proteomes" id="UP000077134">
    <property type="component" value="Unassembled WGS sequence"/>
</dbReference>
<dbReference type="RefSeq" id="WP_068655328.1">
    <property type="nucleotide sequence ID" value="NZ_CP017770.1"/>
</dbReference>
<dbReference type="InterPro" id="IPR002575">
    <property type="entry name" value="Aminoglycoside_PTrfase"/>
</dbReference>
<dbReference type="OrthoDB" id="9771902at2"/>
<dbReference type="Pfam" id="PF01636">
    <property type="entry name" value="APH"/>
    <property type="match status" value="1"/>
</dbReference>
<evidence type="ECO:0000313" key="3">
    <source>
        <dbReference type="Proteomes" id="UP000077134"/>
    </source>
</evidence>
<comment type="caution">
    <text evidence="2">The sequence shown here is derived from an EMBL/GenBank/DDBJ whole genome shotgun (WGS) entry which is preliminary data.</text>
</comment>
<organism evidence="2 3">
    <name type="scientific">Paenibacillus crassostreae</name>
    <dbReference type="NCBI Taxonomy" id="1763538"/>
    <lineage>
        <taxon>Bacteria</taxon>
        <taxon>Bacillati</taxon>
        <taxon>Bacillota</taxon>
        <taxon>Bacilli</taxon>
        <taxon>Bacillales</taxon>
        <taxon>Paenibacillaceae</taxon>
        <taxon>Paenibacillus</taxon>
    </lineage>
</organism>
<dbReference type="InterPro" id="IPR011009">
    <property type="entry name" value="Kinase-like_dom_sf"/>
</dbReference>
<evidence type="ECO:0000313" key="2">
    <source>
        <dbReference type="EMBL" id="OAB76534.1"/>
    </source>
</evidence>
<dbReference type="GO" id="GO:0042601">
    <property type="term" value="C:endospore-forming forespore"/>
    <property type="evidence" value="ECO:0007669"/>
    <property type="project" value="TreeGrafter"/>
</dbReference>
<name>A0A167FGD9_9BACL</name>
<keyword evidence="3" id="KW-1185">Reference proteome</keyword>
<gene>
    <name evidence="2" type="ORF">PNBC_03775</name>
</gene>
<dbReference type="STRING" id="1763538.LPB68_20965"/>
<dbReference type="Gene3D" id="3.30.200.20">
    <property type="entry name" value="Phosphorylase Kinase, domain 1"/>
    <property type="match status" value="1"/>
</dbReference>
<dbReference type="NCBIfam" id="TIGR02906">
    <property type="entry name" value="spore_CotS"/>
    <property type="match status" value="1"/>
</dbReference>
<dbReference type="Gene3D" id="3.90.1200.10">
    <property type="match status" value="1"/>
</dbReference>
<protein>
    <recommendedName>
        <fullName evidence="1">Aminoglycoside phosphotransferase domain-containing protein</fullName>
    </recommendedName>
</protein>
<dbReference type="PANTHER" id="PTHR39179">
    <property type="entry name" value="SPORE COAT PROTEIN I"/>
    <property type="match status" value="1"/>
</dbReference>
<sequence>MDTTFSEIVKKVMGYYPMKVKNIYLISFKGKKAVWSVDTDIGEVIMKKVPFELVGLEFMTFAIDYLRNNGIHTPGVYKTTNGESWVDLEGEYFVIFESVHGRSPEYEHKEELRMIMHGMASFHKASSGINSPTDEYPSFLLTEWEKDMTKRSDRLEAWKVEIAQKADKNTFDQIFLQHIDEFLVQCKSSLAMFEQSGFTNWVEHTKITKTLCHQDYAAGNLAIGSDNHLYVFDMDSLTVDVPIRDMRKILNKVMKKRESGWDLELMLTMMKAYQEVNPLTKEQYHALVADLLYPHLIYGQVNKYYGHREEQWTEKKHIERLKDMIATEKSKGIVLQAFLSRLDEVVAHG</sequence>
<dbReference type="InterPro" id="IPR014255">
    <property type="entry name" value="Spore_coat_CotS"/>
</dbReference>
<dbReference type="InterPro" id="IPR047175">
    <property type="entry name" value="CotS-like"/>
</dbReference>
<dbReference type="EMBL" id="LSFN01000005">
    <property type="protein sequence ID" value="OAB76534.1"/>
    <property type="molecule type" value="Genomic_DNA"/>
</dbReference>
<reference evidence="2 3" key="1">
    <citation type="submission" date="2016-02" db="EMBL/GenBank/DDBJ databases">
        <title>Paenibacillus sp. LPB0068, isolated from Crassostrea gigas.</title>
        <authorList>
            <person name="Shin S.-K."/>
            <person name="Yi H."/>
        </authorList>
    </citation>
    <scope>NUCLEOTIDE SEQUENCE [LARGE SCALE GENOMIC DNA]</scope>
    <source>
        <strain evidence="2 3">LPB0068</strain>
    </source>
</reference>
<dbReference type="KEGG" id="pcx:LPB68_20965"/>
<accession>A0A167FGD9</accession>
<dbReference type="AlphaFoldDB" id="A0A167FGD9"/>
<evidence type="ECO:0000259" key="1">
    <source>
        <dbReference type="Pfam" id="PF01636"/>
    </source>
</evidence>